<proteinExistence type="predicted"/>
<dbReference type="RefSeq" id="WP_114790236.1">
    <property type="nucleotide sequence ID" value="NZ_CP139960.1"/>
</dbReference>
<dbReference type="CDD" id="cd07818">
    <property type="entry name" value="SRPBCC_1"/>
    <property type="match status" value="1"/>
</dbReference>
<dbReference type="Pfam" id="PF10604">
    <property type="entry name" value="Polyketide_cyc2"/>
    <property type="match status" value="1"/>
</dbReference>
<dbReference type="EMBL" id="CP139960">
    <property type="protein sequence ID" value="WQD36617.1"/>
    <property type="molecule type" value="Genomic_DNA"/>
</dbReference>
<evidence type="ECO:0000313" key="1">
    <source>
        <dbReference type="EMBL" id="WQD36617.1"/>
    </source>
</evidence>
<keyword evidence="2" id="KW-1185">Reference proteome</keyword>
<reference evidence="1 2" key="1">
    <citation type="submission" date="2023-12" db="EMBL/GenBank/DDBJ databases">
        <title>Genome sequencing and assembly of bacterial species from a model synthetic community.</title>
        <authorList>
            <person name="Hogle S.L."/>
        </authorList>
    </citation>
    <scope>NUCLEOTIDE SEQUENCE [LARGE SCALE GENOMIC DNA]</scope>
    <source>
        <strain evidence="1 2">HAMBI_3031</strain>
    </source>
</reference>
<name>A0ABZ0W510_9BACT</name>
<dbReference type="InterPro" id="IPR019587">
    <property type="entry name" value="Polyketide_cyclase/dehydratase"/>
</dbReference>
<dbReference type="InterPro" id="IPR023393">
    <property type="entry name" value="START-like_dom_sf"/>
</dbReference>
<organism evidence="1 2">
    <name type="scientific">Niabella yanshanensis</name>
    <dbReference type="NCBI Taxonomy" id="577386"/>
    <lineage>
        <taxon>Bacteria</taxon>
        <taxon>Pseudomonadati</taxon>
        <taxon>Bacteroidota</taxon>
        <taxon>Chitinophagia</taxon>
        <taxon>Chitinophagales</taxon>
        <taxon>Chitinophagaceae</taxon>
        <taxon>Niabella</taxon>
    </lineage>
</organism>
<protein>
    <submittedName>
        <fullName evidence="1">SRPBCC family protein</fullName>
    </submittedName>
</protein>
<accession>A0ABZ0W510</accession>
<gene>
    <name evidence="1" type="ORF">U0035_13165</name>
</gene>
<dbReference type="Gene3D" id="3.30.530.20">
    <property type="match status" value="1"/>
</dbReference>
<sequence>MKILKRILFVILGLIALLLIVAIFVPKDYAITKEVVINKPVAAVFNYVKYLKNQDNYSKWNQIDPGMKKSYTGTDGTVGFIYAWDSENDKAGKGAQEIKAIDENKRVDVEIRFEKPMEGTNTASVITSPLDSTKTKVEWGFYGTSSYPFNLMNLCMNALVGGDLQTNLDNLKKVLEK</sequence>
<dbReference type="Proteomes" id="UP001325680">
    <property type="component" value="Chromosome"/>
</dbReference>
<evidence type="ECO:0000313" key="2">
    <source>
        <dbReference type="Proteomes" id="UP001325680"/>
    </source>
</evidence>
<dbReference type="SUPFAM" id="SSF55961">
    <property type="entry name" value="Bet v1-like"/>
    <property type="match status" value="1"/>
</dbReference>